<sequence length="554" mass="63170">MIVFQGDKMKHFESYFFCKYIISITVIMLLVSSCAVKRPATTTKENVNTTNSTKNTDSLKKALKAAQLEEKLRAEFKDLLKSEAAGLPYPEMISKRYEKGEYHLVLVPRFLPDNQIQVLMDYLNHAGDHGLDNQQFSIADFKKQLDELRDFKSADTVKIHRCMAKLELSFINSLIRYSIALQYGIINPSKIYNHYAIPTLLPDSSFVTHIFEIRNLKFYLDSIQPKDKTYRALQKTLIRLEQDTIPKPEPPKIKLSMNKESKKNREKHSKTLKTAVKPVLSKEALDSLREQTRLILVVNMERLRWKNKPAGQKSVLVNIADFSLDVMENGKSTLHMNVCVGQPGDKQTPQLGSMISLVQINPVWNIPQSIARNEISKYAADDRYYLANNNIKTFKKGKLVRDTEAIDWASANIGEYSFQQQPGSKNSLGKIKFLFKNASSVYLHDTPVRTVFKQKMRAISHGCVRVEKPLDLASALFGKDNRYNQIKNGMASGYPRAKFIGLPQQVPIRLFYYTAWLNDKGGVQFAKDIYGLDPIVYQAMKTAGNQSFEVVNSL</sequence>
<dbReference type="GO" id="GO:0071555">
    <property type="term" value="P:cell wall organization"/>
    <property type="evidence" value="ECO:0007669"/>
    <property type="project" value="UniProtKB-UniRule"/>
</dbReference>
<accession>A0A7W9DZQ9</accession>
<organism evidence="11 12">
    <name type="scientific">Pedobacter cryoconitis</name>
    <dbReference type="NCBI Taxonomy" id="188932"/>
    <lineage>
        <taxon>Bacteria</taxon>
        <taxon>Pseudomonadati</taxon>
        <taxon>Bacteroidota</taxon>
        <taxon>Sphingobacteriia</taxon>
        <taxon>Sphingobacteriales</taxon>
        <taxon>Sphingobacteriaceae</taxon>
        <taxon>Pedobacter</taxon>
    </lineage>
</organism>
<evidence type="ECO:0000256" key="8">
    <source>
        <dbReference type="SAM" id="MobiDB-lite"/>
    </source>
</evidence>
<evidence type="ECO:0000256" key="2">
    <source>
        <dbReference type="ARBA" id="ARBA00005992"/>
    </source>
</evidence>
<dbReference type="PANTHER" id="PTHR41533">
    <property type="entry name" value="L,D-TRANSPEPTIDASE HI_1667-RELATED"/>
    <property type="match status" value="1"/>
</dbReference>
<dbReference type="PROSITE" id="PS52029">
    <property type="entry name" value="LD_TPASE"/>
    <property type="match status" value="1"/>
</dbReference>
<dbReference type="GO" id="GO:0016740">
    <property type="term" value="F:transferase activity"/>
    <property type="evidence" value="ECO:0007669"/>
    <property type="project" value="UniProtKB-KW"/>
</dbReference>
<comment type="caution">
    <text evidence="11">The sequence shown here is derived from an EMBL/GenBank/DDBJ whole genome shotgun (WGS) entry which is preliminary data.</text>
</comment>
<dbReference type="InterPro" id="IPR052905">
    <property type="entry name" value="LD-transpeptidase_YkuD-like"/>
</dbReference>
<dbReference type="SUPFAM" id="SSF141523">
    <property type="entry name" value="L,D-transpeptidase catalytic domain-like"/>
    <property type="match status" value="1"/>
</dbReference>
<keyword evidence="9" id="KW-0812">Transmembrane</keyword>
<dbReference type="InterPro" id="IPR045380">
    <property type="entry name" value="LD_TPept_scaffold_dom"/>
</dbReference>
<dbReference type="InterPro" id="IPR038063">
    <property type="entry name" value="Transpep_catalytic_dom"/>
</dbReference>
<evidence type="ECO:0000256" key="9">
    <source>
        <dbReference type="SAM" id="Phobius"/>
    </source>
</evidence>
<keyword evidence="4 7" id="KW-0133">Cell shape</keyword>
<evidence type="ECO:0000259" key="10">
    <source>
        <dbReference type="PROSITE" id="PS52029"/>
    </source>
</evidence>
<evidence type="ECO:0000256" key="5">
    <source>
        <dbReference type="ARBA" id="ARBA00022984"/>
    </source>
</evidence>
<feature type="active site" description="Proton donor/acceptor" evidence="7">
    <location>
        <position position="444"/>
    </location>
</feature>
<dbReference type="GO" id="GO:0009252">
    <property type="term" value="P:peptidoglycan biosynthetic process"/>
    <property type="evidence" value="ECO:0007669"/>
    <property type="project" value="UniProtKB-UniPathway"/>
</dbReference>
<feature type="compositionally biased region" description="Basic and acidic residues" evidence="8">
    <location>
        <begin position="245"/>
        <end position="263"/>
    </location>
</feature>
<dbReference type="GO" id="GO:0004180">
    <property type="term" value="F:carboxypeptidase activity"/>
    <property type="evidence" value="ECO:0007669"/>
    <property type="project" value="UniProtKB-ARBA"/>
</dbReference>
<evidence type="ECO:0000313" key="12">
    <source>
        <dbReference type="Proteomes" id="UP000537204"/>
    </source>
</evidence>
<evidence type="ECO:0000256" key="1">
    <source>
        <dbReference type="ARBA" id="ARBA00004752"/>
    </source>
</evidence>
<comment type="similarity">
    <text evidence="2">Belongs to the YkuD family.</text>
</comment>
<evidence type="ECO:0000256" key="4">
    <source>
        <dbReference type="ARBA" id="ARBA00022960"/>
    </source>
</evidence>
<dbReference type="Pfam" id="PF20142">
    <property type="entry name" value="Scaffold"/>
    <property type="match status" value="1"/>
</dbReference>
<keyword evidence="5 7" id="KW-0573">Peptidoglycan synthesis</keyword>
<evidence type="ECO:0000256" key="3">
    <source>
        <dbReference type="ARBA" id="ARBA00022679"/>
    </source>
</evidence>
<keyword evidence="9" id="KW-1133">Transmembrane helix</keyword>
<feature type="domain" description="L,D-TPase catalytic" evidence="10">
    <location>
        <begin position="313"/>
        <end position="499"/>
    </location>
</feature>
<name>A0A7W9DZQ9_9SPHI</name>
<dbReference type="EMBL" id="JACHCE010000004">
    <property type="protein sequence ID" value="MBB5637251.1"/>
    <property type="molecule type" value="Genomic_DNA"/>
</dbReference>
<proteinExistence type="inferred from homology"/>
<feature type="region of interest" description="Disordered" evidence="8">
    <location>
        <begin position="245"/>
        <end position="271"/>
    </location>
</feature>
<dbReference type="PANTHER" id="PTHR41533:SF2">
    <property type="entry name" value="BLR7131 PROTEIN"/>
    <property type="match status" value="1"/>
</dbReference>
<evidence type="ECO:0000256" key="7">
    <source>
        <dbReference type="PROSITE-ProRule" id="PRU01373"/>
    </source>
</evidence>
<gene>
    <name evidence="11" type="ORF">HDE68_003164</name>
</gene>
<dbReference type="Proteomes" id="UP000537204">
    <property type="component" value="Unassembled WGS sequence"/>
</dbReference>
<keyword evidence="3" id="KW-0808">Transferase</keyword>
<feature type="transmembrane region" description="Helical" evidence="9">
    <location>
        <begin position="12"/>
        <end position="31"/>
    </location>
</feature>
<dbReference type="CDD" id="cd16913">
    <property type="entry name" value="YkuD_like"/>
    <property type="match status" value="1"/>
</dbReference>
<dbReference type="AlphaFoldDB" id="A0A7W9DZQ9"/>
<dbReference type="Gene3D" id="2.40.440.10">
    <property type="entry name" value="L,D-transpeptidase catalytic domain-like"/>
    <property type="match status" value="1"/>
</dbReference>
<dbReference type="UniPathway" id="UPA00219"/>
<dbReference type="Pfam" id="PF03734">
    <property type="entry name" value="YkuD"/>
    <property type="match status" value="1"/>
</dbReference>
<feature type="active site" description="Nucleophile" evidence="7">
    <location>
        <position position="463"/>
    </location>
</feature>
<protein>
    <submittedName>
        <fullName evidence="11">Murein L,D-transpeptidase YcbB/YkuD</fullName>
    </submittedName>
</protein>
<comment type="pathway">
    <text evidence="1 7">Cell wall biogenesis; peptidoglycan biosynthesis.</text>
</comment>
<keyword evidence="6 7" id="KW-0961">Cell wall biogenesis/degradation</keyword>
<reference evidence="11 12" key="1">
    <citation type="submission" date="2020-08" db="EMBL/GenBank/DDBJ databases">
        <title>Genomic Encyclopedia of Type Strains, Phase IV (KMG-V): Genome sequencing to study the core and pangenomes of soil and plant-associated prokaryotes.</title>
        <authorList>
            <person name="Whitman W."/>
        </authorList>
    </citation>
    <scope>NUCLEOTIDE SEQUENCE [LARGE SCALE GENOMIC DNA]</scope>
    <source>
        <strain evidence="11 12">S3M1</strain>
    </source>
</reference>
<dbReference type="InterPro" id="IPR005490">
    <property type="entry name" value="LD_TPept_cat_dom"/>
</dbReference>
<evidence type="ECO:0000313" key="11">
    <source>
        <dbReference type="EMBL" id="MBB5637251.1"/>
    </source>
</evidence>
<dbReference type="GO" id="GO:0008360">
    <property type="term" value="P:regulation of cell shape"/>
    <property type="evidence" value="ECO:0007669"/>
    <property type="project" value="UniProtKB-UniRule"/>
</dbReference>
<keyword evidence="9" id="KW-0472">Membrane</keyword>
<evidence type="ECO:0000256" key="6">
    <source>
        <dbReference type="ARBA" id="ARBA00023316"/>
    </source>
</evidence>